<accession>A0A8S4FW81</accession>
<dbReference type="AlphaFoldDB" id="A0A8S4FW81"/>
<protein>
    <submittedName>
        <fullName evidence="1">(diamondback moth) hypothetical protein</fullName>
    </submittedName>
</protein>
<organism evidence="1 2">
    <name type="scientific">Plutella xylostella</name>
    <name type="common">Diamondback moth</name>
    <name type="synonym">Plutella maculipennis</name>
    <dbReference type="NCBI Taxonomy" id="51655"/>
    <lineage>
        <taxon>Eukaryota</taxon>
        <taxon>Metazoa</taxon>
        <taxon>Ecdysozoa</taxon>
        <taxon>Arthropoda</taxon>
        <taxon>Hexapoda</taxon>
        <taxon>Insecta</taxon>
        <taxon>Pterygota</taxon>
        <taxon>Neoptera</taxon>
        <taxon>Endopterygota</taxon>
        <taxon>Lepidoptera</taxon>
        <taxon>Glossata</taxon>
        <taxon>Ditrysia</taxon>
        <taxon>Yponomeutoidea</taxon>
        <taxon>Plutellidae</taxon>
        <taxon>Plutella</taxon>
    </lineage>
</organism>
<keyword evidence="2" id="KW-1185">Reference proteome</keyword>
<evidence type="ECO:0000313" key="2">
    <source>
        <dbReference type="Proteomes" id="UP000653454"/>
    </source>
</evidence>
<proteinExistence type="predicted"/>
<reference evidence="1" key="1">
    <citation type="submission" date="2020-11" db="EMBL/GenBank/DDBJ databases">
        <authorList>
            <person name="Whiteford S."/>
        </authorList>
    </citation>
    <scope>NUCLEOTIDE SEQUENCE</scope>
</reference>
<dbReference type="EMBL" id="CAJHNJ030000054">
    <property type="protein sequence ID" value="CAG9132925.1"/>
    <property type="molecule type" value="Genomic_DNA"/>
</dbReference>
<comment type="caution">
    <text evidence="1">The sequence shown here is derived from an EMBL/GenBank/DDBJ whole genome shotgun (WGS) entry which is preliminary data.</text>
</comment>
<evidence type="ECO:0000313" key="1">
    <source>
        <dbReference type="EMBL" id="CAG9132925.1"/>
    </source>
</evidence>
<gene>
    <name evidence="1" type="ORF">PLXY2_LOCUS11130</name>
</gene>
<dbReference type="Proteomes" id="UP000653454">
    <property type="component" value="Unassembled WGS sequence"/>
</dbReference>
<name>A0A8S4FW81_PLUXY</name>
<sequence>MSAGERRCGAPRVRTTWRTQCGISTAGFTGRSWYISDNSFAFLVNLETKIP</sequence>